<dbReference type="Gene3D" id="2.130.10.30">
    <property type="entry name" value="Regulator of chromosome condensation 1/beta-lactamase-inhibitor protein II"/>
    <property type="match status" value="1"/>
</dbReference>
<keyword evidence="2" id="KW-1185">Reference proteome</keyword>
<gene>
    <name evidence="1" type="ORF">NJU99_00805</name>
</gene>
<dbReference type="EMBL" id="CP100595">
    <property type="protein sequence ID" value="UTJ06662.1"/>
    <property type="molecule type" value="Genomic_DNA"/>
</dbReference>
<dbReference type="InterPro" id="IPR009091">
    <property type="entry name" value="RCC1/BLIP-II"/>
</dbReference>
<name>A0ABY5E3D0_9BACT</name>
<dbReference type="SUPFAM" id="SSF50985">
    <property type="entry name" value="RCC1/BLIP-II"/>
    <property type="match status" value="1"/>
</dbReference>
<dbReference type="PANTHER" id="PTHR45982:SF1">
    <property type="entry name" value="REGULATOR OF CHROMOSOME CONDENSATION"/>
    <property type="match status" value="1"/>
</dbReference>
<evidence type="ECO:0000313" key="2">
    <source>
        <dbReference type="Proteomes" id="UP001060012"/>
    </source>
</evidence>
<dbReference type="Proteomes" id="UP001060012">
    <property type="component" value="Chromosome"/>
</dbReference>
<proteinExistence type="predicted"/>
<organism evidence="1 2">
    <name type="scientific">Arcobacter roscoffensis</name>
    <dbReference type="NCBI Taxonomy" id="2961520"/>
    <lineage>
        <taxon>Bacteria</taxon>
        <taxon>Pseudomonadati</taxon>
        <taxon>Campylobacterota</taxon>
        <taxon>Epsilonproteobacteria</taxon>
        <taxon>Campylobacterales</taxon>
        <taxon>Arcobacteraceae</taxon>
        <taxon>Arcobacter</taxon>
    </lineage>
</organism>
<evidence type="ECO:0000313" key="1">
    <source>
        <dbReference type="EMBL" id="UTJ06662.1"/>
    </source>
</evidence>
<accession>A0ABY5E3D0</accession>
<sequence>MRTLFFILILNSFIFASIQNKTAMNTIKSVIKKEEFIALAVNKYIQQTGEIPKTTAEALNWTLLNSDDYLADFERTNEYTLNNLVTRFDANNNLFILGAIEKTDDYDSKQMFLYNFYQSALFRVNTIPPKDTSQVELLKGSQIKYNEVVKQIVKLKNDNKLISLDTKACPKLNYYYELKGEELIYKFCKADQKSIQVYQRPPIILEDLDDLQYIKAKVGDKVFGQKNNNWYEYYYQGDISGTSWVPVESGSILNSQDEEADAEDRIISYIPNAKDLVLRNDGGCMLANGDIFCWGSNHNKKAGIQTHGQLNPNFSPDFINTPVMLKVQIDNEVSITDNTGTSYTRRDKRWYNNPYRVKFEKMAINSTNVCGISPIFDYFQSGSYVKFGGDLYCNGRINSFYFEDVDTTQNLKEVRTSILKKNRFFSTGKQDKTEDGNETYLIDVAMVDRAMAVLSQAGDIYTFGINNKGVLGIDNSDETYINNIPTKVDTSGQVFKHLYALRDTKTFAALDDDNRLWVWGEKSDGTVLLKPTKDSSDRRFDPNRVFVNSDTLILRGDNKIFYRFENITNGISTQSISTSYVPSTALSVSTMLIPNHSSKVMERNYIYIGEDRKIYAHNLGSSRDDKLLTCRFKFDNYCTGQPNRDLFKNMIAKFDKTADEEGDFSNVSIFKTNNVSAVSFEDFEDSISGWNTNLVYDGNESTKFLGRFGKGVNLGSSTFSADGSQEVYKTYSFGSSNASKDVKISFVMYEIDSWDAGDYGGDGGITESLTVYINNNRVIQDTYKVDGSGEDKDDRHGYAITVLGSLGWADEKHYYELDSTLDSNGNLKLGFGAFLGEAMSNESFGIDNIKIEVKDSQKYFVCAMTGLGSASQMYCWGNSGRSLPLLSTSLYDVGKISSINKLFITQNSELNNSMTNNEFDNANKPFLKFPTYIGGFDYEFYFK</sequence>
<protein>
    <submittedName>
        <fullName evidence="1">Uncharacterized protein</fullName>
    </submittedName>
</protein>
<dbReference type="PANTHER" id="PTHR45982">
    <property type="entry name" value="REGULATOR OF CHROMOSOME CONDENSATION"/>
    <property type="match status" value="1"/>
</dbReference>
<dbReference type="InterPro" id="IPR051553">
    <property type="entry name" value="Ran_GTPase-activating"/>
</dbReference>
<dbReference type="RefSeq" id="WP_254576841.1">
    <property type="nucleotide sequence ID" value="NZ_CP100595.1"/>
</dbReference>
<reference evidence="1" key="1">
    <citation type="submission" date="2022-07" db="EMBL/GenBank/DDBJ databases">
        <title>Arcobacter roscoffensis sp. nov., a marine bacterium isolated from coastal seawater collected from Roscoff, France.</title>
        <authorList>
            <person name="Pascual J."/>
            <person name="Lepeaux C."/>
            <person name="Methner A."/>
            <person name="Overmann J."/>
        </authorList>
    </citation>
    <scope>NUCLEOTIDE SEQUENCE</scope>
    <source>
        <strain evidence="1">ARW1-2F2</strain>
    </source>
</reference>